<comment type="subcellular location">
    <subcellularLocation>
        <location evidence="12">Endomembrane system</location>
        <topology evidence="12">Single-pass membrane protein</topology>
    </subcellularLocation>
</comment>
<evidence type="ECO:0000313" key="16">
    <source>
        <dbReference type="Proteomes" id="UP000502377"/>
    </source>
</evidence>
<comment type="function">
    <text evidence="10">F(1)F(0) ATP synthase produces ATP from ADP in the presence of a proton or sodium gradient. F-type ATPases consist of two structural domains, F(1) containing the extramembraneous catalytic core and F(0) containing the membrane proton channel, linked together by a central stalk and a peripheral stalk. During catalysis, ATP synthesis in the catalytic domain of F(1) is coupled via a rotary mechanism of the central stalk subunits to proton translocation.</text>
</comment>
<dbReference type="GO" id="GO:0015986">
    <property type="term" value="P:proton motive force-driven ATP synthesis"/>
    <property type="evidence" value="ECO:0007669"/>
    <property type="project" value="InterPro"/>
</dbReference>
<dbReference type="PANTHER" id="PTHR33445:SF2">
    <property type="entry name" value="ATP SYNTHASE SUBUNIT B', CHLOROPLASTIC"/>
    <property type="match status" value="1"/>
</dbReference>
<dbReference type="GO" id="GO:0046961">
    <property type="term" value="F:proton-transporting ATPase activity, rotational mechanism"/>
    <property type="evidence" value="ECO:0007669"/>
    <property type="project" value="TreeGrafter"/>
</dbReference>
<gene>
    <name evidence="15" type="primary">atpF'</name>
    <name evidence="15" type="ORF">CRECT_1996</name>
</gene>
<dbReference type="Pfam" id="PF00430">
    <property type="entry name" value="ATP-synt_B"/>
    <property type="match status" value="1"/>
</dbReference>
<dbReference type="NCBIfam" id="NF006293">
    <property type="entry name" value="PRK08476.1"/>
    <property type="match status" value="1"/>
</dbReference>
<protein>
    <submittedName>
        <fullName evidence="15">ATP synthase, F0 complex, b' subunit</fullName>
    </submittedName>
</protein>
<dbReference type="InterPro" id="IPR050059">
    <property type="entry name" value="ATP_synthase_B_chain"/>
</dbReference>
<dbReference type="InterPro" id="IPR002146">
    <property type="entry name" value="ATP_synth_b/b'su_bac/chlpt"/>
</dbReference>
<keyword evidence="8 14" id="KW-0472">Membrane</keyword>
<organism evidence="15 16">
    <name type="scientific">Campylobacter rectus</name>
    <name type="common">Wolinella recta</name>
    <dbReference type="NCBI Taxonomy" id="203"/>
    <lineage>
        <taxon>Bacteria</taxon>
        <taxon>Pseudomonadati</taxon>
        <taxon>Campylobacterota</taxon>
        <taxon>Epsilonproteobacteria</taxon>
        <taxon>Campylobacterales</taxon>
        <taxon>Campylobacteraceae</taxon>
        <taxon>Campylobacter</taxon>
    </lineage>
</organism>
<keyword evidence="2 13" id="KW-0813">Transport</keyword>
<evidence type="ECO:0000256" key="9">
    <source>
        <dbReference type="ARBA" id="ARBA00023310"/>
    </source>
</evidence>
<dbReference type="AlphaFoldDB" id="A0A6G5QPP6"/>
<dbReference type="RefSeq" id="WP_002943891.1">
    <property type="nucleotide sequence ID" value="NZ_CAJPTG010000213.1"/>
</dbReference>
<keyword evidence="7 13" id="KW-0406">Ion transport</keyword>
<evidence type="ECO:0000256" key="6">
    <source>
        <dbReference type="ARBA" id="ARBA00022989"/>
    </source>
</evidence>
<evidence type="ECO:0000313" key="15">
    <source>
        <dbReference type="EMBL" id="QCD47601.1"/>
    </source>
</evidence>
<keyword evidence="3 13" id="KW-0138">CF(0)</keyword>
<evidence type="ECO:0000256" key="12">
    <source>
        <dbReference type="ARBA" id="ARBA00037847"/>
    </source>
</evidence>
<dbReference type="Proteomes" id="UP000502377">
    <property type="component" value="Chromosome"/>
</dbReference>
<keyword evidence="9" id="KW-0066">ATP synthesis</keyword>
<evidence type="ECO:0000256" key="10">
    <source>
        <dbReference type="ARBA" id="ARBA00025198"/>
    </source>
</evidence>
<keyword evidence="5 13" id="KW-0375">Hydrogen ion transport</keyword>
<evidence type="ECO:0000256" key="11">
    <source>
        <dbReference type="ARBA" id="ARBA00025614"/>
    </source>
</evidence>
<dbReference type="KEGG" id="crx:CRECT_1996"/>
<proteinExistence type="inferred from homology"/>
<evidence type="ECO:0000256" key="5">
    <source>
        <dbReference type="ARBA" id="ARBA00022781"/>
    </source>
</evidence>
<evidence type="ECO:0000256" key="13">
    <source>
        <dbReference type="RuleBase" id="RU003848"/>
    </source>
</evidence>
<accession>A0A6G5QPP6</accession>
<evidence type="ECO:0000256" key="14">
    <source>
        <dbReference type="SAM" id="Phobius"/>
    </source>
</evidence>
<evidence type="ECO:0000256" key="2">
    <source>
        <dbReference type="ARBA" id="ARBA00022448"/>
    </source>
</evidence>
<evidence type="ECO:0000256" key="3">
    <source>
        <dbReference type="ARBA" id="ARBA00022547"/>
    </source>
</evidence>
<dbReference type="EMBL" id="CP012543">
    <property type="protein sequence ID" value="QCD47601.1"/>
    <property type="molecule type" value="Genomic_DNA"/>
</dbReference>
<keyword evidence="6 14" id="KW-1133">Transmembrane helix</keyword>
<comment type="function">
    <text evidence="11">Component of the F(0) channel, it forms part of the peripheral stalk, linking F(1) to F(0). The b'-subunit is a diverged and duplicated form of b found in plants and photosynthetic bacteria.</text>
</comment>
<dbReference type="PANTHER" id="PTHR33445">
    <property type="entry name" value="ATP SYNTHASE SUBUNIT B', CHLOROPLASTIC"/>
    <property type="match status" value="1"/>
</dbReference>
<feature type="transmembrane region" description="Helical" evidence="14">
    <location>
        <begin position="6"/>
        <end position="28"/>
    </location>
</feature>
<dbReference type="GO" id="GO:0012505">
    <property type="term" value="C:endomembrane system"/>
    <property type="evidence" value="ECO:0007669"/>
    <property type="project" value="UniProtKB-SubCell"/>
</dbReference>
<dbReference type="CDD" id="cd06503">
    <property type="entry name" value="ATP-synt_Fo_b"/>
    <property type="match status" value="1"/>
</dbReference>
<sequence length="140" mass="15293">MLEINLPLVVLTAVIFLGLIAVLNSILYKPLLKFIDARNDAIKNDEESASKNTSDLGVYEAQIEQLIAAARSEAGKIKQEAIDAAKDAAAKIVSEKRGVLEADYDAFIQNLNAQKSDFRADLQQKLPELQAALKAKLARI</sequence>
<comment type="similarity">
    <text evidence="1 13">Belongs to the ATPase B chain family.</text>
</comment>
<reference evidence="15 16" key="1">
    <citation type="submission" date="2016-07" db="EMBL/GenBank/DDBJ databases">
        <title>Comparative genomics of the Campylobacter concisus group.</title>
        <authorList>
            <person name="Miller W.G."/>
            <person name="Yee E."/>
            <person name="Chapman M.H."/>
            <person name="Huynh S."/>
            <person name="Bono J.L."/>
            <person name="On S.L.W."/>
            <person name="StLeger J."/>
            <person name="Foster G."/>
            <person name="Parker C.T."/>
        </authorList>
    </citation>
    <scope>NUCLEOTIDE SEQUENCE [LARGE SCALE GENOMIC DNA]</scope>
    <source>
        <strain evidence="15 16">ATCC 33238</strain>
    </source>
</reference>
<name>A0A6G5QPP6_CAMRE</name>
<evidence type="ECO:0000256" key="8">
    <source>
        <dbReference type="ARBA" id="ARBA00023136"/>
    </source>
</evidence>
<dbReference type="GO" id="GO:0045259">
    <property type="term" value="C:proton-transporting ATP synthase complex"/>
    <property type="evidence" value="ECO:0007669"/>
    <property type="project" value="UniProtKB-KW"/>
</dbReference>
<evidence type="ECO:0000256" key="7">
    <source>
        <dbReference type="ARBA" id="ARBA00023065"/>
    </source>
</evidence>
<evidence type="ECO:0000256" key="1">
    <source>
        <dbReference type="ARBA" id="ARBA00005513"/>
    </source>
</evidence>
<evidence type="ECO:0000256" key="4">
    <source>
        <dbReference type="ARBA" id="ARBA00022692"/>
    </source>
</evidence>
<keyword evidence="4 13" id="KW-0812">Transmembrane</keyword>